<dbReference type="Proteomes" id="UP000253941">
    <property type="component" value="Unassembled WGS sequence"/>
</dbReference>
<accession>A0A369T723</accession>
<protein>
    <submittedName>
        <fullName evidence="1">Uncharacterized protein</fullName>
    </submittedName>
</protein>
<gene>
    <name evidence="1" type="ORF">DRB17_14570</name>
</gene>
<keyword evidence="2" id="KW-1185">Reference proteome</keyword>
<name>A0A369T723_9PROT</name>
<dbReference type="AlphaFoldDB" id="A0A369T723"/>
<comment type="caution">
    <text evidence="1">The sequence shown here is derived from an EMBL/GenBank/DDBJ whole genome shotgun (WGS) entry which is preliminary data.</text>
</comment>
<sequence length="382" mass="42210">MALLGAADPSDMNAWRNMPMPKLRPSRALLHTLRSLEVSGKDPRVATKLAARRETLHKAAMTRLRGEIDGLDSSTRSLRILQRKLPTVQRDLGAALTPEDIAELSTAIGEKYRSIQLAITRRARDMIERAGNDAAASQRIDKILANTARGGITRQQYKEVRAFGLERQKDIGDGVLEAATAKFDDYPGTMAGVRQFEDHLRTTMESIGGRASRSALVSFNDAARDRHTELARAALPEFKRELAALPETETGLEEAEEKLDTAKGWDTATEDTRTVYVAAARERRDEIAAIVAEARAEERQRAIEAGGDPELVGYTFTDANSLSRLEFRDERLVIFNVMGLRFAGEYQLSRNDVIVEGPNGTVVFARNGNSLQGMGLTLTRDE</sequence>
<organism evidence="1 2">
    <name type="scientific">Ferruginivarius sediminum</name>
    <dbReference type="NCBI Taxonomy" id="2661937"/>
    <lineage>
        <taxon>Bacteria</taxon>
        <taxon>Pseudomonadati</taxon>
        <taxon>Pseudomonadota</taxon>
        <taxon>Alphaproteobacteria</taxon>
        <taxon>Rhodospirillales</taxon>
        <taxon>Rhodospirillaceae</taxon>
        <taxon>Ferruginivarius</taxon>
    </lineage>
</organism>
<reference evidence="1 2" key="1">
    <citation type="submission" date="2018-07" db="EMBL/GenBank/DDBJ databases">
        <title>Venubactetium sediminum gen. nov., sp. nov., isolated from a marine solar saltern.</title>
        <authorList>
            <person name="Wang S."/>
        </authorList>
    </citation>
    <scope>NUCLEOTIDE SEQUENCE [LARGE SCALE GENOMIC DNA]</scope>
    <source>
        <strain evidence="1 2">WD2A32</strain>
    </source>
</reference>
<evidence type="ECO:0000313" key="1">
    <source>
        <dbReference type="EMBL" id="RDD61120.1"/>
    </source>
</evidence>
<proteinExistence type="predicted"/>
<dbReference type="EMBL" id="QPMH01000015">
    <property type="protein sequence ID" value="RDD61120.1"/>
    <property type="molecule type" value="Genomic_DNA"/>
</dbReference>
<evidence type="ECO:0000313" key="2">
    <source>
        <dbReference type="Proteomes" id="UP000253941"/>
    </source>
</evidence>